<gene>
    <name evidence="1" type="ORF">IPOD504_LOCUS4666</name>
</gene>
<proteinExistence type="predicted"/>
<sequence length="74" mass="8193">MLDINVSRAKRKQLIRLNTASRNIQNPSIASGRAIDASLNRFGLQTVRRRGGAKPRATPSVKTTFVLKRDGYSP</sequence>
<evidence type="ECO:0008006" key="3">
    <source>
        <dbReference type="Google" id="ProtNLM"/>
    </source>
</evidence>
<protein>
    <recommendedName>
        <fullName evidence="3">Ribosomal protein S13</fullName>
    </recommendedName>
</protein>
<dbReference type="EMBL" id="OW152827">
    <property type="protein sequence ID" value="CAH2044291.1"/>
    <property type="molecule type" value="Genomic_DNA"/>
</dbReference>
<keyword evidence="2" id="KW-1185">Reference proteome</keyword>
<name>A0ABN8I1M9_9NEOP</name>
<feature type="non-terminal residue" evidence="1">
    <location>
        <position position="74"/>
    </location>
</feature>
<organism evidence="1 2">
    <name type="scientific">Iphiclides podalirius</name>
    <name type="common">scarce swallowtail</name>
    <dbReference type="NCBI Taxonomy" id="110791"/>
    <lineage>
        <taxon>Eukaryota</taxon>
        <taxon>Metazoa</taxon>
        <taxon>Ecdysozoa</taxon>
        <taxon>Arthropoda</taxon>
        <taxon>Hexapoda</taxon>
        <taxon>Insecta</taxon>
        <taxon>Pterygota</taxon>
        <taxon>Neoptera</taxon>
        <taxon>Endopterygota</taxon>
        <taxon>Lepidoptera</taxon>
        <taxon>Glossata</taxon>
        <taxon>Ditrysia</taxon>
        <taxon>Papilionoidea</taxon>
        <taxon>Papilionidae</taxon>
        <taxon>Papilioninae</taxon>
        <taxon>Iphiclides</taxon>
    </lineage>
</organism>
<evidence type="ECO:0000313" key="2">
    <source>
        <dbReference type="Proteomes" id="UP000837857"/>
    </source>
</evidence>
<evidence type="ECO:0000313" key="1">
    <source>
        <dbReference type="EMBL" id="CAH2044291.1"/>
    </source>
</evidence>
<reference evidence="1" key="1">
    <citation type="submission" date="2022-03" db="EMBL/GenBank/DDBJ databases">
        <authorList>
            <person name="Martin H S."/>
        </authorList>
    </citation>
    <scope>NUCLEOTIDE SEQUENCE</scope>
</reference>
<accession>A0ABN8I1M9</accession>
<dbReference type="Proteomes" id="UP000837857">
    <property type="component" value="Chromosome 15"/>
</dbReference>